<keyword evidence="2" id="KW-1185">Reference proteome</keyword>
<dbReference type="Proteomes" id="UP001054945">
    <property type="component" value="Unassembled WGS sequence"/>
</dbReference>
<evidence type="ECO:0000313" key="2">
    <source>
        <dbReference type="Proteomes" id="UP001054945"/>
    </source>
</evidence>
<comment type="caution">
    <text evidence="1">The sequence shown here is derived from an EMBL/GenBank/DDBJ whole genome shotgun (WGS) entry which is preliminary data.</text>
</comment>
<gene>
    <name evidence="1" type="ORF">CEXT_203271</name>
</gene>
<accession>A0AAV4QVR6</accession>
<reference evidence="1 2" key="1">
    <citation type="submission" date="2021-06" db="EMBL/GenBank/DDBJ databases">
        <title>Caerostris extrusa draft genome.</title>
        <authorList>
            <person name="Kono N."/>
            <person name="Arakawa K."/>
        </authorList>
    </citation>
    <scope>NUCLEOTIDE SEQUENCE [LARGE SCALE GENOMIC DNA]</scope>
</reference>
<sequence length="155" mass="17792">MLKPSYRMNGNCAHFYKSLKKKRTLVTSGTQKENKNGTKSLEFHLEHERDNSLLLLLKRKKIVCQFKLFLSNMECFLFVGFMFRKSWSLNERMGPELFPLLPHFTCLDSLSHSPTPPYITNREIASSQTESHKQLAAQVTGSTGIFPLLPARCIP</sequence>
<dbReference type="EMBL" id="BPLR01006864">
    <property type="protein sequence ID" value="GIY12899.1"/>
    <property type="molecule type" value="Genomic_DNA"/>
</dbReference>
<organism evidence="1 2">
    <name type="scientific">Caerostris extrusa</name>
    <name type="common">Bark spider</name>
    <name type="synonym">Caerostris bankana</name>
    <dbReference type="NCBI Taxonomy" id="172846"/>
    <lineage>
        <taxon>Eukaryota</taxon>
        <taxon>Metazoa</taxon>
        <taxon>Ecdysozoa</taxon>
        <taxon>Arthropoda</taxon>
        <taxon>Chelicerata</taxon>
        <taxon>Arachnida</taxon>
        <taxon>Araneae</taxon>
        <taxon>Araneomorphae</taxon>
        <taxon>Entelegynae</taxon>
        <taxon>Araneoidea</taxon>
        <taxon>Araneidae</taxon>
        <taxon>Caerostris</taxon>
    </lineage>
</organism>
<evidence type="ECO:0000313" key="1">
    <source>
        <dbReference type="EMBL" id="GIY12899.1"/>
    </source>
</evidence>
<protein>
    <submittedName>
        <fullName evidence="1">Uncharacterized protein</fullName>
    </submittedName>
</protein>
<name>A0AAV4QVR6_CAEEX</name>
<proteinExistence type="predicted"/>
<dbReference type="AlphaFoldDB" id="A0AAV4QVR6"/>